<evidence type="ECO:0000256" key="1">
    <source>
        <dbReference type="SAM" id="Phobius"/>
    </source>
</evidence>
<dbReference type="AlphaFoldDB" id="A0A4R4DZX1"/>
<name>A0A4R4DZX1_9BACT</name>
<evidence type="ECO:0000259" key="2">
    <source>
        <dbReference type="Pfam" id="PF14237"/>
    </source>
</evidence>
<proteinExistence type="predicted"/>
<feature type="transmembrane region" description="Helical" evidence="1">
    <location>
        <begin position="91"/>
        <end position="109"/>
    </location>
</feature>
<protein>
    <submittedName>
        <fullName evidence="3">DUF4339 domain-containing protein</fullName>
    </submittedName>
</protein>
<accession>A0A4R4DZX1</accession>
<dbReference type="Pfam" id="PF14237">
    <property type="entry name" value="GYF_2"/>
    <property type="match status" value="1"/>
</dbReference>
<reference evidence="3 4" key="1">
    <citation type="submission" date="2019-03" db="EMBL/GenBank/DDBJ databases">
        <authorList>
            <person name="Kim M.K.M."/>
        </authorList>
    </citation>
    <scope>NUCLEOTIDE SEQUENCE [LARGE SCALE GENOMIC DNA]</scope>
    <source>
        <strain evidence="3 4">17J68-15</strain>
    </source>
</reference>
<comment type="caution">
    <text evidence="3">The sequence shown here is derived from an EMBL/GenBank/DDBJ whole genome shotgun (WGS) entry which is preliminary data.</text>
</comment>
<dbReference type="InterPro" id="IPR025640">
    <property type="entry name" value="GYF_2"/>
</dbReference>
<keyword evidence="1" id="KW-0472">Membrane</keyword>
<dbReference type="EMBL" id="SKFH01000040">
    <property type="protein sequence ID" value="TCZ67057.1"/>
    <property type="molecule type" value="Genomic_DNA"/>
</dbReference>
<dbReference type="Proteomes" id="UP000295164">
    <property type="component" value="Unassembled WGS sequence"/>
</dbReference>
<keyword evidence="1" id="KW-0812">Transmembrane</keyword>
<dbReference type="OrthoDB" id="9764015at2"/>
<sequence>MATYFLQQDGRQTGPFTLDELIALPITTDTWVWTEGMIAWQRAGDVYDLKLLFRTVPPPFVAPAPPPLEAKAADETKYPEYPEEPRRKRRGWWWGIGSVAAIVLLFVVYQSNSGSALVQSAFTSERNLKRELRVNWNQYLAATNSEYQYREFGGIFNLKVIFANNSDYMMNEMTASVTYIKSNGGVWQVLPVKIFNVPPHTTITHPVDDVHRCTSVDVKLTGAVSREAELSMINGYDSGEPGDPYHMH</sequence>
<feature type="domain" description="GYF" evidence="2">
    <location>
        <begin position="4"/>
        <end position="49"/>
    </location>
</feature>
<keyword evidence="1" id="KW-1133">Transmembrane helix</keyword>
<keyword evidence="4" id="KW-1185">Reference proteome</keyword>
<evidence type="ECO:0000313" key="3">
    <source>
        <dbReference type="EMBL" id="TCZ67057.1"/>
    </source>
</evidence>
<evidence type="ECO:0000313" key="4">
    <source>
        <dbReference type="Proteomes" id="UP000295164"/>
    </source>
</evidence>
<gene>
    <name evidence="3" type="ORF">E0486_16350</name>
</gene>
<dbReference type="RefSeq" id="WP_131853742.1">
    <property type="nucleotide sequence ID" value="NZ_SKFH01000040.1"/>
</dbReference>
<organism evidence="3 4">
    <name type="scientific">Flaviaesturariibacter aridisoli</name>
    <dbReference type="NCBI Taxonomy" id="2545761"/>
    <lineage>
        <taxon>Bacteria</taxon>
        <taxon>Pseudomonadati</taxon>
        <taxon>Bacteroidota</taxon>
        <taxon>Chitinophagia</taxon>
        <taxon>Chitinophagales</taxon>
        <taxon>Chitinophagaceae</taxon>
        <taxon>Flaviaestuariibacter</taxon>
    </lineage>
</organism>